<dbReference type="RefSeq" id="WP_086659343.1">
    <property type="nucleotide sequence ID" value="NZ_JBJJWX010000001.1"/>
</dbReference>
<comment type="caution">
    <text evidence="6">The sequence shown here is derived from an EMBL/GenBank/DDBJ whole genome shotgun (WGS) entry which is preliminary data.</text>
</comment>
<dbReference type="AlphaFoldDB" id="A0A252AV45"/>
<dbReference type="Pfam" id="PF03466">
    <property type="entry name" value="LysR_substrate"/>
    <property type="match status" value="1"/>
</dbReference>
<evidence type="ECO:0000313" key="7">
    <source>
        <dbReference type="Proteomes" id="UP000194641"/>
    </source>
</evidence>
<keyword evidence="2" id="KW-0805">Transcription regulation</keyword>
<dbReference type="PANTHER" id="PTHR30126:SF91">
    <property type="entry name" value="LYSR FAMILY TRANSCRIPTIONAL REGULATOR"/>
    <property type="match status" value="1"/>
</dbReference>
<dbReference type="PROSITE" id="PS50931">
    <property type="entry name" value="HTH_LYSR"/>
    <property type="match status" value="1"/>
</dbReference>
<accession>A0A252AV45</accession>
<name>A0A252AV45_9PROT</name>
<dbReference type="InterPro" id="IPR036388">
    <property type="entry name" value="WH-like_DNA-bd_sf"/>
</dbReference>
<evidence type="ECO:0000256" key="1">
    <source>
        <dbReference type="ARBA" id="ARBA00009437"/>
    </source>
</evidence>
<dbReference type="EMBL" id="JOPA01000018">
    <property type="protein sequence ID" value="OUI94037.1"/>
    <property type="molecule type" value="Genomic_DNA"/>
</dbReference>
<proteinExistence type="inferred from homology"/>
<dbReference type="GO" id="GO:0003700">
    <property type="term" value="F:DNA-binding transcription factor activity"/>
    <property type="evidence" value="ECO:0007669"/>
    <property type="project" value="InterPro"/>
</dbReference>
<dbReference type="Proteomes" id="UP000194641">
    <property type="component" value="Unassembled WGS sequence"/>
</dbReference>
<reference evidence="7" key="1">
    <citation type="submission" date="2014-06" db="EMBL/GenBank/DDBJ databases">
        <authorList>
            <person name="Winans N.J."/>
            <person name="Newell P.D."/>
            <person name="Douglas A.E."/>
        </authorList>
    </citation>
    <scope>NUCLEOTIDE SEQUENCE [LARGE SCALE GENOMIC DNA]</scope>
</reference>
<dbReference type="InterPro" id="IPR005119">
    <property type="entry name" value="LysR_subst-bd"/>
</dbReference>
<dbReference type="PRINTS" id="PR00039">
    <property type="entry name" value="HTHLYSR"/>
</dbReference>
<evidence type="ECO:0000256" key="3">
    <source>
        <dbReference type="ARBA" id="ARBA00023125"/>
    </source>
</evidence>
<comment type="similarity">
    <text evidence="1">Belongs to the LysR transcriptional regulatory family.</text>
</comment>
<evidence type="ECO:0000256" key="4">
    <source>
        <dbReference type="ARBA" id="ARBA00023163"/>
    </source>
</evidence>
<keyword evidence="3" id="KW-0238">DNA-binding</keyword>
<evidence type="ECO:0000256" key="2">
    <source>
        <dbReference type="ARBA" id="ARBA00023015"/>
    </source>
</evidence>
<dbReference type="PANTHER" id="PTHR30126">
    <property type="entry name" value="HTH-TYPE TRANSCRIPTIONAL REGULATOR"/>
    <property type="match status" value="1"/>
</dbReference>
<dbReference type="SUPFAM" id="SSF53850">
    <property type="entry name" value="Periplasmic binding protein-like II"/>
    <property type="match status" value="1"/>
</dbReference>
<dbReference type="CDD" id="cd05466">
    <property type="entry name" value="PBP2_LTTR_substrate"/>
    <property type="match status" value="1"/>
</dbReference>
<dbReference type="InterPro" id="IPR000847">
    <property type="entry name" value="LysR_HTH_N"/>
</dbReference>
<organism evidence="6 7">
    <name type="scientific">Acetobacter indonesiensis</name>
    <dbReference type="NCBI Taxonomy" id="104101"/>
    <lineage>
        <taxon>Bacteria</taxon>
        <taxon>Pseudomonadati</taxon>
        <taxon>Pseudomonadota</taxon>
        <taxon>Alphaproteobacteria</taxon>
        <taxon>Acetobacterales</taxon>
        <taxon>Acetobacteraceae</taxon>
        <taxon>Acetobacter</taxon>
    </lineage>
</organism>
<gene>
    <name evidence="6" type="ORF">HK17_05335</name>
</gene>
<dbReference type="Gene3D" id="1.10.10.10">
    <property type="entry name" value="Winged helix-like DNA-binding domain superfamily/Winged helix DNA-binding domain"/>
    <property type="match status" value="1"/>
</dbReference>
<protein>
    <submittedName>
        <fullName evidence="6">LysR family transcriptional regulator</fullName>
    </submittedName>
</protein>
<evidence type="ECO:0000259" key="5">
    <source>
        <dbReference type="PROSITE" id="PS50931"/>
    </source>
</evidence>
<dbReference type="Pfam" id="PF00126">
    <property type="entry name" value="HTH_1"/>
    <property type="match status" value="1"/>
</dbReference>
<dbReference type="SUPFAM" id="SSF46785">
    <property type="entry name" value="Winged helix' DNA-binding domain"/>
    <property type="match status" value="1"/>
</dbReference>
<dbReference type="InterPro" id="IPR036390">
    <property type="entry name" value="WH_DNA-bd_sf"/>
</dbReference>
<keyword evidence="4" id="KW-0804">Transcription</keyword>
<evidence type="ECO:0000313" key="6">
    <source>
        <dbReference type="EMBL" id="OUI94037.1"/>
    </source>
</evidence>
<dbReference type="Gene3D" id="3.40.190.290">
    <property type="match status" value="1"/>
</dbReference>
<dbReference type="FunFam" id="1.10.10.10:FF:000001">
    <property type="entry name" value="LysR family transcriptional regulator"/>
    <property type="match status" value="1"/>
</dbReference>
<sequence>MTVSLDQLQAFVVAAEEGSFSAAARVLGKAQSAVSTHVSNLEIDLGLPLFDRSGRVPILTVAGQRLLPEARLVLERREHLLGVAHSLEEKVENKLVVAIDQLYPEHALGTIFSEFATVFPHVQMEILFPLMEDVAQLVLDGVADLGVMWQQEHPQPELLFQAIGHVALKLVCGRDHPLAQGVVTWDDLKCYRQILVATRGREQTRQSLRVSADVWWVESHWVILEMVKHNIGWAFVSDHVLAASATAPYIVSPELQQSVGERLTPLVTVWRKKQAHGPAAQWLRARLGRDGIPDLAPTCFYSVS</sequence>
<dbReference type="GO" id="GO:0000976">
    <property type="term" value="F:transcription cis-regulatory region binding"/>
    <property type="evidence" value="ECO:0007669"/>
    <property type="project" value="TreeGrafter"/>
</dbReference>
<feature type="domain" description="HTH lysR-type" evidence="5">
    <location>
        <begin position="1"/>
        <end position="60"/>
    </location>
</feature>